<evidence type="ECO:0000256" key="3">
    <source>
        <dbReference type="RuleBase" id="RU000363"/>
    </source>
</evidence>
<dbReference type="EC" id="1.1.1.-" evidence="4"/>
<dbReference type="GO" id="GO:0016616">
    <property type="term" value="F:oxidoreductase activity, acting on the CH-OH group of donors, NAD or NADP as acceptor"/>
    <property type="evidence" value="ECO:0007669"/>
    <property type="project" value="UniProtKB-ARBA"/>
</dbReference>
<accession>A0A2X3DM56</accession>
<dbReference type="PANTHER" id="PTHR42901:SF1">
    <property type="entry name" value="ALCOHOL DEHYDROGENASE"/>
    <property type="match status" value="1"/>
</dbReference>
<evidence type="ECO:0000313" key="4">
    <source>
        <dbReference type="EMBL" id="SQB99270.1"/>
    </source>
</evidence>
<dbReference type="PROSITE" id="PS00061">
    <property type="entry name" value="ADH_SHORT"/>
    <property type="match status" value="1"/>
</dbReference>
<keyword evidence="2 4" id="KW-0560">Oxidoreductase</keyword>
<dbReference type="PRINTS" id="PR00081">
    <property type="entry name" value="GDHRDH"/>
</dbReference>
<dbReference type="EMBL" id="UAWL01000006">
    <property type="protein sequence ID" value="SQB99270.1"/>
    <property type="molecule type" value="Genomic_DNA"/>
</dbReference>
<dbReference type="InterPro" id="IPR020904">
    <property type="entry name" value="Sc_DH/Rdtase_CS"/>
</dbReference>
<dbReference type="Proteomes" id="UP000250166">
    <property type="component" value="Unassembled WGS sequence"/>
</dbReference>
<dbReference type="Gene3D" id="3.40.50.720">
    <property type="entry name" value="NAD(P)-binding Rossmann-like Domain"/>
    <property type="match status" value="1"/>
</dbReference>
<evidence type="ECO:0000313" key="5">
    <source>
        <dbReference type="Proteomes" id="UP000250166"/>
    </source>
</evidence>
<sequence length="250" mass="26889">MVIIITGASVGFGLACARKFAKMGDKIIAIARREDKLLALQDELGAESCAIIACDVTQSQMLETKIQEVLDSRGWGIDVLINNAGLALGLAPANECDIADWERMIEVNVLALVSLSHFVLPIMIAQNSGHIINIGSIAGSYPYPGSTVYGATKAFVKQFSLNLRADLYDKNIRVSNIEPGLSGGSEFSLVRFKGDCARADSVYEGTTPLLPEDIAEVVCFVAHLPAHININRIEMMPTTQAPATLNVAKR</sequence>
<dbReference type="InterPro" id="IPR036291">
    <property type="entry name" value="NAD(P)-bd_dom_sf"/>
</dbReference>
<protein>
    <submittedName>
        <fullName evidence="4">NADP-dependent L-serine/L-allo-threonine dehydrogenase</fullName>
        <ecNumber evidence="4">1.1.1.-</ecNumber>
    </submittedName>
</protein>
<evidence type="ECO:0000256" key="2">
    <source>
        <dbReference type="ARBA" id="ARBA00023002"/>
    </source>
</evidence>
<comment type="similarity">
    <text evidence="1 3">Belongs to the short-chain dehydrogenases/reductases (SDR) family.</text>
</comment>
<dbReference type="PANTHER" id="PTHR42901">
    <property type="entry name" value="ALCOHOL DEHYDROGENASE"/>
    <property type="match status" value="1"/>
</dbReference>
<dbReference type="FunFam" id="3.40.50.720:FF:000047">
    <property type="entry name" value="NADP-dependent L-serine/L-allo-threonine dehydrogenase"/>
    <property type="match status" value="1"/>
</dbReference>
<dbReference type="InterPro" id="IPR002347">
    <property type="entry name" value="SDR_fam"/>
</dbReference>
<name>A0A2X3DM56_9HELI</name>
<dbReference type="RefSeq" id="WP_023948148.1">
    <property type="nucleotide sequence ID" value="NZ_UAWL01000006.1"/>
</dbReference>
<dbReference type="PRINTS" id="PR00080">
    <property type="entry name" value="SDRFAMILY"/>
</dbReference>
<gene>
    <name evidence="4" type="primary">ydfG_2</name>
    <name evidence="4" type="ORF">NCTC13102_01664</name>
</gene>
<proteinExistence type="inferred from homology"/>
<dbReference type="AlphaFoldDB" id="A0A2X3DM56"/>
<organism evidence="4 5">
    <name type="scientific">Helicobacter fennelliae</name>
    <dbReference type="NCBI Taxonomy" id="215"/>
    <lineage>
        <taxon>Bacteria</taxon>
        <taxon>Pseudomonadati</taxon>
        <taxon>Campylobacterota</taxon>
        <taxon>Epsilonproteobacteria</taxon>
        <taxon>Campylobacterales</taxon>
        <taxon>Helicobacteraceae</taxon>
        <taxon>Helicobacter</taxon>
    </lineage>
</organism>
<evidence type="ECO:0000256" key="1">
    <source>
        <dbReference type="ARBA" id="ARBA00006484"/>
    </source>
</evidence>
<reference evidence="4 5" key="1">
    <citation type="submission" date="2018-06" db="EMBL/GenBank/DDBJ databases">
        <authorList>
            <consortium name="Pathogen Informatics"/>
            <person name="Doyle S."/>
        </authorList>
    </citation>
    <scope>NUCLEOTIDE SEQUENCE [LARGE SCALE GENOMIC DNA]</scope>
    <source>
        <strain evidence="4 5">NCTC13102</strain>
    </source>
</reference>
<dbReference type="SUPFAM" id="SSF51735">
    <property type="entry name" value="NAD(P)-binding Rossmann-fold domains"/>
    <property type="match status" value="1"/>
</dbReference>
<dbReference type="Pfam" id="PF00106">
    <property type="entry name" value="adh_short"/>
    <property type="match status" value="1"/>
</dbReference>